<dbReference type="Proteomes" id="UP000325315">
    <property type="component" value="Unassembled WGS sequence"/>
</dbReference>
<organism evidence="2 3">
    <name type="scientific">Gossypium australe</name>
    <dbReference type="NCBI Taxonomy" id="47621"/>
    <lineage>
        <taxon>Eukaryota</taxon>
        <taxon>Viridiplantae</taxon>
        <taxon>Streptophyta</taxon>
        <taxon>Embryophyta</taxon>
        <taxon>Tracheophyta</taxon>
        <taxon>Spermatophyta</taxon>
        <taxon>Magnoliopsida</taxon>
        <taxon>eudicotyledons</taxon>
        <taxon>Gunneridae</taxon>
        <taxon>Pentapetalae</taxon>
        <taxon>rosids</taxon>
        <taxon>malvids</taxon>
        <taxon>Malvales</taxon>
        <taxon>Malvaceae</taxon>
        <taxon>Malvoideae</taxon>
        <taxon>Gossypium</taxon>
    </lineage>
</organism>
<dbReference type="InterPro" id="IPR026960">
    <property type="entry name" value="RVT-Znf"/>
</dbReference>
<dbReference type="Pfam" id="PF13966">
    <property type="entry name" value="zf-RVT"/>
    <property type="match status" value="1"/>
</dbReference>
<keyword evidence="2" id="KW-0548">Nucleotidyltransferase</keyword>
<evidence type="ECO:0000259" key="1">
    <source>
        <dbReference type="Pfam" id="PF13966"/>
    </source>
</evidence>
<keyword evidence="2" id="KW-0695">RNA-directed DNA polymerase</keyword>
<reference evidence="2" key="1">
    <citation type="submission" date="2019-08" db="EMBL/GenBank/DDBJ databases">
        <authorList>
            <person name="Liu F."/>
        </authorList>
    </citation>
    <scope>NUCLEOTIDE SEQUENCE [LARGE SCALE GENOMIC DNA]</scope>
    <source>
        <strain evidence="2">PA1801</strain>
        <tissue evidence="2">Leaf</tissue>
    </source>
</reference>
<accession>A0A5B6WCR0</accession>
<gene>
    <name evidence="2" type="ORF">EPI10_019614</name>
</gene>
<proteinExistence type="predicted"/>
<dbReference type="OrthoDB" id="1002062at2759"/>
<keyword evidence="3" id="KW-1185">Reference proteome</keyword>
<dbReference type="GO" id="GO:0003964">
    <property type="term" value="F:RNA-directed DNA polymerase activity"/>
    <property type="evidence" value="ECO:0007669"/>
    <property type="project" value="UniProtKB-KW"/>
</dbReference>
<comment type="caution">
    <text evidence="2">The sequence shown here is derived from an EMBL/GenBank/DDBJ whole genome shotgun (WGS) entry which is preliminary data.</text>
</comment>
<feature type="domain" description="Reverse transcriptase zinc-binding" evidence="1">
    <location>
        <begin position="5"/>
        <end position="71"/>
    </location>
</feature>
<name>A0A5B6WCR0_9ROSI</name>
<evidence type="ECO:0000313" key="2">
    <source>
        <dbReference type="EMBL" id="KAA3479064.1"/>
    </source>
</evidence>
<evidence type="ECO:0000313" key="3">
    <source>
        <dbReference type="Proteomes" id="UP000325315"/>
    </source>
</evidence>
<dbReference type="AlphaFoldDB" id="A0A5B6WCR0"/>
<protein>
    <submittedName>
        <fullName evidence="2">Reverse transcriptase</fullName>
    </submittedName>
</protein>
<sequence length="132" mass="14943">MGGIRVKGRKVSWHRLLWFPLHIPKQSIIAWMAILNRLPTRDCLVSMGRTVDAGCLLQSYFFECGFSKKVWKLELQLCNVLYVRRTVGSWNQVLTCALSKFKGIFFTVAALKLAYNACVNVISFLGDTPSPS</sequence>
<dbReference type="EMBL" id="SMMG02000003">
    <property type="protein sequence ID" value="KAA3479064.1"/>
    <property type="molecule type" value="Genomic_DNA"/>
</dbReference>
<keyword evidence="2" id="KW-0808">Transferase</keyword>